<keyword evidence="2" id="KW-0472">Membrane</keyword>
<feature type="compositionally biased region" description="Polar residues" evidence="1">
    <location>
        <begin position="246"/>
        <end position="258"/>
    </location>
</feature>
<protein>
    <recommendedName>
        <fullName evidence="5">Pilus assembly protein PilO</fullName>
    </recommendedName>
</protein>
<evidence type="ECO:0008006" key="5">
    <source>
        <dbReference type="Google" id="ProtNLM"/>
    </source>
</evidence>
<keyword evidence="2" id="KW-0812">Transmembrane</keyword>
<feature type="region of interest" description="Disordered" evidence="1">
    <location>
        <begin position="108"/>
        <end position="156"/>
    </location>
</feature>
<evidence type="ECO:0000256" key="2">
    <source>
        <dbReference type="SAM" id="Phobius"/>
    </source>
</evidence>
<dbReference type="EMBL" id="CP022572">
    <property type="protein sequence ID" value="AZU63502.1"/>
    <property type="molecule type" value="Genomic_DNA"/>
</dbReference>
<dbReference type="InterPro" id="IPR014717">
    <property type="entry name" value="Transl_elong_EF1B/ribsomal_bS6"/>
</dbReference>
<keyword evidence="4" id="KW-1185">Reference proteome</keyword>
<proteinExistence type="predicted"/>
<dbReference type="Gene3D" id="3.30.70.60">
    <property type="match status" value="1"/>
</dbReference>
<feature type="compositionally biased region" description="Low complexity" evidence="1">
    <location>
        <begin position="123"/>
        <end position="142"/>
    </location>
</feature>
<keyword evidence="2" id="KW-1133">Transmembrane helix</keyword>
<dbReference type="OrthoDB" id="2427034at2"/>
<gene>
    <name evidence="3" type="ORF">CHR53_20760</name>
</gene>
<accession>A0A3T0I2E8</accession>
<evidence type="ECO:0000256" key="1">
    <source>
        <dbReference type="SAM" id="MobiDB-lite"/>
    </source>
</evidence>
<dbReference type="STRING" id="1193713.GCA_001636315_01033"/>
<organism evidence="3 4">
    <name type="scientific">Neobacillus mesonae</name>
    <dbReference type="NCBI Taxonomy" id="1193713"/>
    <lineage>
        <taxon>Bacteria</taxon>
        <taxon>Bacillati</taxon>
        <taxon>Bacillota</taxon>
        <taxon>Bacilli</taxon>
        <taxon>Bacillales</taxon>
        <taxon>Bacillaceae</taxon>
        <taxon>Neobacillus</taxon>
    </lineage>
</organism>
<dbReference type="KEGG" id="nmk:CHR53_20760"/>
<feature type="region of interest" description="Disordered" evidence="1">
    <location>
        <begin position="236"/>
        <end position="258"/>
    </location>
</feature>
<sequence>MKLNASKRNKLIIGAGALIVVLVIIIAQFTFLSPLQSDLEMKQQSLKSEQKLLEIASRKNTVDAKKTIEDTRELQKKLPVKALEEQLILDLEKAETVSNSKINSMGFAKDADVGTTPDQASGQNANDQQNTTNEDTTNQTAQGTDGQPPALPTPAGMKKLTVNLAVESPSYKDFEKFVGTIESLKRIVMVESISYAGGQEITSVDQEDQPLSFSLTISAFYMPNLADLAADLPKIDAPQPAGKDNPLSQFPVVTNNNP</sequence>
<dbReference type="Proteomes" id="UP000282892">
    <property type="component" value="Chromosome"/>
</dbReference>
<evidence type="ECO:0000313" key="4">
    <source>
        <dbReference type="Proteomes" id="UP000282892"/>
    </source>
</evidence>
<feature type="transmembrane region" description="Helical" evidence="2">
    <location>
        <begin position="12"/>
        <end position="32"/>
    </location>
</feature>
<name>A0A3T0I2E8_9BACI</name>
<reference evidence="3 4" key="1">
    <citation type="submission" date="2017-07" db="EMBL/GenBank/DDBJ databases">
        <title>The complete genome sequence of Bacillus mesonae strain H20-5, an efficient strain improving plant abiotic stress resistance.</title>
        <authorList>
            <person name="Kim S.Y."/>
            <person name="Song H."/>
            <person name="Sang M.K."/>
            <person name="Weon H.-Y."/>
            <person name="Song J."/>
        </authorList>
    </citation>
    <scope>NUCLEOTIDE SEQUENCE [LARGE SCALE GENOMIC DNA]</scope>
    <source>
        <strain evidence="3 4">H20-5</strain>
    </source>
</reference>
<dbReference type="RefSeq" id="WP_127488180.1">
    <property type="nucleotide sequence ID" value="NZ_CP022572.1"/>
</dbReference>
<dbReference type="AlphaFoldDB" id="A0A3T0I2E8"/>
<evidence type="ECO:0000313" key="3">
    <source>
        <dbReference type="EMBL" id="AZU63502.1"/>
    </source>
</evidence>